<dbReference type="GO" id="GO:0046872">
    <property type="term" value="F:metal ion binding"/>
    <property type="evidence" value="ECO:0007669"/>
    <property type="project" value="UniProtKB-KW"/>
</dbReference>
<protein>
    <submittedName>
        <fullName evidence="7">Uncharacterized protein DUF1924</fullName>
    </submittedName>
</protein>
<dbReference type="OrthoDB" id="5295318at2"/>
<dbReference type="RefSeq" id="WP_110391220.1">
    <property type="nucleotide sequence ID" value="NZ_QJKI01000014.1"/>
</dbReference>
<dbReference type="Proteomes" id="UP000247555">
    <property type="component" value="Unassembled WGS sequence"/>
</dbReference>
<evidence type="ECO:0000256" key="3">
    <source>
        <dbReference type="ARBA" id="ARBA00023004"/>
    </source>
</evidence>
<dbReference type="EMBL" id="QJKI01000014">
    <property type="protein sequence ID" value="PXX77978.1"/>
    <property type="molecule type" value="Genomic_DNA"/>
</dbReference>
<dbReference type="Gene3D" id="1.10.760.10">
    <property type="entry name" value="Cytochrome c-like domain"/>
    <property type="match status" value="1"/>
</dbReference>
<dbReference type="InterPro" id="IPR036909">
    <property type="entry name" value="Cyt_c-like_dom_sf"/>
</dbReference>
<dbReference type="PROSITE" id="PS51007">
    <property type="entry name" value="CYTC"/>
    <property type="match status" value="1"/>
</dbReference>
<keyword evidence="8" id="KW-1185">Reference proteome</keyword>
<evidence type="ECO:0000256" key="5">
    <source>
        <dbReference type="SAM" id="SignalP"/>
    </source>
</evidence>
<feature type="chain" id="PRO_5016370196" evidence="5">
    <location>
        <begin position="19"/>
        <end position="132"/>
    </location>
</feature>
<evidence type="ECO:0000256" key="2">
    <source>
        <dbReference type="ARBA" id="ARBA00022723"/>
    </source>
</evidence>
<gene>
    <name evidence="7" type="ORF">DFR34_11466</name>
</gene>
<name>A0A318KMN8_9NEIS</name>
<keyword evidence="5" id="KW-0732">Signal</keyword>
<evidence type="ECO:0000256" key="1">
    <source>
        <dbReference type="ARBA" id="ARBA00022617"/>
    </source>
</evidence>
<reference evidence="7 8" key="1">
    <citation type="submission" date="2018-05" db="EMBL/GenBank/DDBJ databases">
        <title>Genomic Encyclopedia of Type Strains, Phase IV (KMG-IV): sequencing the most valuable type-strain genomes for metagenomic binning, comparative biology and taxonomic classification.</title>
        <authorList>
            <person name="Goeker M."/>
        </authorList>
    </citation>
    <scope>NUCLEOTIDE SEQUENCE [LARGE SCALE GENOMIC DNA]</scope>
    <source>
        <strain evidence="7 8">DSM 29661</strain>
    </source>
</reference>
<accession>A0A318KMN8</accession>
<dbReference type="Pfam" id="PF09086">
    <property type="entry name" value="DUF1924"/>
    <property type="match status" value="1"/>
</dbReference>
<evidence type="ECO:0000313" key="7">
    <source>
        <dbReference type="EMBL" id="PXX77978.1"/>
    </source>
</evidence>
<feature type="domain" description="Cytochrome c" evidence="6">
    <location>
        <begin position="40"/>
        <end position="132"/>
    </location>
</feature>
<dbReference type="InterPro" id="IPR009056">
    <property type="entry name" value="Cyt_c-like_dom"/>
</dbReference>
<proteinExistence type="predicted"/>
<comment type="caution">
    <text evidence="7">The sequence shown here is derived from an EMBL/GenBank/DDBJ whole genome shotgun (WGS) entry which is preliminary data.</text>
</comment>
<dbReference type="AlphaFoldDB" id="A0A318KMN8"/>
<sequence length="132" mass="14800">MRIFWGLASLCAVTLAQANPALLDNYAREARAADPAFAGFSAERGRALYFRESSASGKPMQCASCHTTNPRQPGKTPAFRQIEPLAPVANPMRFTDAKKVEKWFRRNCDDVFRRECSAQEKGDFVRWLSSLP</sequence>
<dbReference type="SUPFAM" id="SSF46626">
    <property type="entry name" value="Cytochrome c"/>
    <property type="match status" value="1"/>
</dbReference>
<organism evidence="7 8">
    <name type="scientific">Rivihabitans pingtungensis</name>
    <dbReference type="NCBI Taxonomy" id="1054498"/>
    <lineage>
        <taxon>Bacteria</taxon>
        <taxon>Pseudomonadati</taxon>
        <taxon>Pseudomonadota</taxon>
        <taxon>Betaproteobacteria</taxon>
        <taxon>Neisseriales</taxon>
        <taxon>Aquaspirillaceae</taxon>
        <taxon>Rivihabitans</taxon>
    </lineage>
</organism>
<keyword evidence="3 4" id="KW-0408">Iron</keyword>
<evidence type="ECO:0000259" key="6">
    <source>
        <dbReference type="PROSITE" id="PS51007"/>
    </source>
</evidence>
<keyword evidence="1 4" id="KW-0349">Heme</keyword>
<dbReference type="GO" id="GO:0009055">
    <property type="term" value="F:electron transfer activity"/>
    <property type="evidence" value="ECO:0007669"/>
    <property type="project" value="InterPro"/>
</dbReference>
<evidence type="ECO:0000313" key="8">
    <source>
        <dbReference type="Proteomes" id="UP000247555"/>
    </source>
</evidence>
<feature type="signal peptide" evidence="5">
    <location>
        <begin position="1"/>
        <end position="18"/>
    </location>
</feature>
<keyword evidence="2 4" id="KW-0479">Metal-binding</keyword>
<dbReference type="InterPro" id="IPR015170">
    <property type="entry name" value="DUF1924_SHP"/>
</dbReference>
<evidence type="ECO:0000256" key="4">
    <source>
        <dbReference type="PROSITE-ProRule" id="PRU00433"/>
    </source>
</evidence>
<dbReference type="GO" id="GO:0020037">
    <property type="term" value="F:heme binding"/>
    <property type="evidence" value="ECO:0007669"/>
    <property type="project" value="InterPro"/>
</dbReference>